<dbReference type="Pfam" id="PF16141">
    <property type="entry name" value="GH18_BT1044-like"/>
    <property type="match status" value="1"/>
</dbReference>
<feature type="signal peptide" evidence="1">
    <location>
        <begin position="1"/>
        <end position="18"/>
    </location>
</feature>
<evidence type="ECO:0000313" key="2">
    <source>
        <dbReference type="EMBL" id="MFC4676725.1"/>
    </source>
</evidence>
<keyword evidence="1" id="KW-0732">Signal</keyword>
<dbReference type="Proteomes" id="UP001596023">
    <property type="component" value="Unassembled WGS sequence"/>
</dbReference>
<keyword evidence="3" id="KW-1185">Reference proteome</keyword>
<proteinExistence type="predicted"/>
<comment type="caution">
    <text evidence="2">The sequence shown here is derived from an EMBL/GenBank/DDBJ whole genome shotgun (WGS) entry which is preliminary data.</text>
</comment>
<dbReference type="EMBL" id="JBHSGN010000156">
    <property type="protein sequence ID" value="MFC4676725.1"/>
    <property type="molecule type" value="Genomic_DNA"/>
</dbReference>
<dbReference type="InterPro" id="IPR032320">
    <property type="entry name" value="GH18_BT1044-like"/>
</dbReference>
<dbReference type="PROSITE" id="PS01095">
    <property type="entry name" value="GH18_1"/>
    <property type="match status" value="1"/>
</dbReference>
<dbReference type="SUPFAM" id="SSF51445">
    <property type="entry name" value="(Trans)glycosidases"/>
    <property type="match status" value="1"/>
</dbReference>
<sequence length="333" mass="37737">MKKYIYISIFLFAAIAFATSCDNEWTEPKTIDVDQPEIGSDAYFANLRDYKQSDHQIAFGWFGGWTAAGPSMVTRLYSIPDSVDMIGLWGNMWHRDKMTPEKIDDLRLTREVKGTKILVTTLLGWTGKELPNIPEENWGTDRQEGLRKYAKALAEEIIDLGFDGLDIDYEPNVGGQTDVRDCPRGEDMIVFVQELGKYLGPKSNSGKLLVVDGELDVLPEETGPYFNYAIAQAYSTTSGSNLQSRYNRIRSIFKPEQFIVTEDFEAHWRTGGVSYTETNGNKVPSILGMAKWNPTQGVKGGCGTYHMEYEYRNTEMEYKYLRQAVQIMNPGVK</sequence>
<organism evidence="2 3">
    <name type="scientific">Dysgonomonas termitidis</name>
    <dbReference type="NCBI Taxonomy" id="1516126"/>
    <lineage>
        <taxon>Bacteria</taxon>
        <taxon>Pseudomonadati</taxon>
        <taxon>Bacteroidota</taxon>
        <taxon>Bacteroidia</taxon>
        <taxon>Bacteroidales</taxon>
        <taxon>Dysgonomonadaceae</taxon>
        <taxon>Dysgonomonas</taxon>
    </lineage>
</organism>
<dbReference type="PROSITE" id="PS51257">
    <property type="entry name" value="PROKAR_LIPOPROTEIN"/>
    <property type="match status" value="1"/>
</dbReference>
<dbReference type="GO" id="GO:0016787">
    <property type="term" value="F:hydrolase activity"/>
    <property type="evidence" value="ECO:0007669"/>
    <property type="project" value="UniProtKB-KW"/>
</dbReference>
<dbReference type="Gene3D" id="3.20.20.80">
    <property type="entry name" value="Glycosidases"/>
    <property type="match status" value="1"/>
</dbReference>
<evidence type="ECO:0000256" key="1">
    <source>
        <dbReference type="SAM" id="SignalP"/>
    </source>
</evidence>
<dbReference type="RefSeq" id="WP_380001233.1">
    <property type="nucleotide sequence ID" value="NZ_JBHSGN010000156.1"/>
</dbReference>
<feature type="chain" id="PRO_5047303716" evidence="1">
    <location>
        <begin position="19"/>
        <end position="333"/>
    </location>
</feature>
<name>A0ABV9L2N4_9BACT</name>
<dbReference type="InterPro" id="IPR017853">
    <property type="entry name" value="GH"/>
</dbReference>
<accession>A0ABV9L2N4</accession>
<keyword evidence="2" id="KW-0378">Hydrolase</keyword>
<dbReference type="CDD" id="cd06542">
    <property type="entry name" value="GH18_EndoS-like"/>
    <property type="match status" value="1"/>
</dbReference>
<dbReference type="InterPro" id="IPR001579">
    <property type="entry name" value="Glyco_hydro_18_chit_AS"/>
</dbReference>
<gene>
    <name evidence="2" type="ORF">ACFO6W_23875</name>
</gene>
<protein>
    <submittedName>
        <fullName evidence="2">Glycoside hydrolase family 18</fullName>
    </submittedName>
</protein>
<evidence type="ECO:0000313" key="3">
    <source>
        <dbReference type="Proteomes" id="UP001596023"/>
    </source>
</evidence>
<reference evidence="3" key="1">
    <citation type="journal article" date="2019" name="Int. J. Syst. Evol. Microbiol.">
        <title>The Global Catalogue of Microorganisms (GCM) 10K type strain sequencing project: providing services to taxonomists for standard genome sequencing and annotation.</title>
        <authorList>
            <consortium name="The Broad Institute Genomics Platform"/>
            <consortium name="The Broad Institute Genome Sequencing Center for Infectious Disease"/>
            <person name="Wu L."/>
            <person name="Ma J."/>
        </authorList>
    </citation>
    <scope>NUCLEOTIDE SEQUENCE [LARGE SCALE GENOMIC DNA]</scope>
    <source>
        <strain evidence="3">CCUG 66188</strain>
    </source>
</reference>